<dbReference type="OrthoDB" id="9772589at2"/>
<dbReference type="RefSeq" id="WP_083005105.1">
    <property type="nucleotide sequence ID" value="NZ_AP022591.1"/>
</dbReference>
<dbReference type="CDD" id="cd06342">
    <property type="entry name" value="PBP1_ABC_LIVBP-like"/>
    <property type="match status" value="1"/>
</dbReference>
<sequence>MRGRGARKAIAISSAGLVVLGSAMTLAACQQSEPNEGGTARTDLKIVEQVPIDEKGAEITPPDAAAAADPAGDGKAQCPPVSIAMAGALNGPDAALGINIKNGIQLAVDQHNAANPGCKVQLKTFDTEGDPQKASQTAPQIINDASIIGLIGPAFSGETMATGDVYNQAGLVAATASATNVTLSQKGWRTFFRGLGNDGQQGQAVGNYLKNTLGQKKVCVVDDSTDYGLGLATVVRNTLGPVADPACNISVKKGDKDFSAAVTQIKGASPDSVFFSGYYAEAAPFAQQLKDGGYTGTFVSADGTKDPEFVKQAGDAAEGAILSCPCTPAPAEFAEEYKKAFNADPGTYSVEGYDLGTVMLKGIDSGKTTRADLLEFVRTYNGQGIGRKYQWDPNGELTSTLIWIFKVQ</sequence>
<dbReference type="PANTHER" id="PTHR47151">
    <property type="entry name" value="LEU/ILE/VAL-BINDING ABC TRANSPORTER SUBUNIT"/>
    <property type="match status" value="1"/>
</dbReference>
<evidence type="ECO:0000256" key="4">
    <source>
        <dbReference type="ARBA" id="ARBA00022970"/>
    </source>
</evidence>
<comment type="similarity">
    <text evidence="1">Belongs to the leucine-binding protein family.</text>
</comment>
<keyword evidence="2" id="KW-0813">Transport</keyword>
<proteinExistence type="inferred from homology"/>
<keyword evidence="3" id="KW-0732">Signal</keyword>
<evidence type="ECO:0000256" key="1">
    <source>
        <dbReference type="ARBA" id="ARBA00010062"/>
    </source>
</evidence>
<dbReference type="Proteomes" id="UP000466431">
    <property type="component" value="Chromosome"/>
</dbReference>
<gene>
    <name evidence="5" type="ORF">MCEL_09900</name>
</gene>
<dbReference type="Gene3D" id="3.40.50.2300">
    <property type="match status" value="2"/>
</dbReference>
<evidence type="ECO:0000256" key="3">
    <source>
        <dbReference type="ARBA" id="ARBA00022729"/>
    </source>
</evidence>
<evidence type="ECO:0000313" key="5">
    <source>
        <dbReference type="EMBL" id="BBY42695.1"/>
    </source>
</evidence>
<dbReference type="PROSITE" id="PS51257">
    <property type="entry name" value="PROKAR_LIPOPROTEIN"/>
    <property type="match status" value="1"/>
</dbReference>
<keyword evidence="4" id="KW-0029">Amino-acid transport</keyword>
<dbReference type="SUPFAM" id="SSF53822">
    <property type="entry name" value="Periplasmic binding protein-like I"/>
    <property type="match status" value="1"/>
</dbReference>
<dbReference type="Pfam" id="PF13458">
    <property type="entry name" value="Peripla_BP_6"/>
    <property type="match status" value="1"/>
</dbReference>
<organism evidence="5 6">
    <name type="scientific">Mycolicibacterium celeriflavum</name>
    <name type="common">Mycobacterium celeriflavum</name>
    <dbReference type="NCBI Taxonomy" id="1249101"/>
    <lineage>
        <taxon>Bacteria</taxon>
        <taxon>Bacillati</taxon>
        <taxon>Actinomycetota</taxon>
        <taxon>Actinomycetes</taxon>
        <taxon>Mycobacteriales</taxon>
        <taxon>Mycobacteriaceae</taxon>
        <taxon>Mycolicibacterium</taxon>
    </lineage>
</organism>
<evidence type="ECO:0000256" key="2">
    <source>
        <dbReference type="ARBA" id="ARBA00022448"/>
    </source>
</evidence>
<keyword evidence="6" id="KW-1185">Reference proteome</keyword>
<dbReference type="InterPro" id="IPR000709">
    <property type="entry name" value="Leu_Ile_Val-bd"/>
</dbReference>
<name>A0A1X0BR03_MYCCF</name>
<dbReference type="InterPro" id="IPR028082">
    <property type="entry name" value="Peripla_BP_I"/>
</dbReference>
<dbReference type="STRING" id="1249101.BST21_17610"/>
<dbReference type="PANTHER" id="PTHR47151:SF2">
    <property type="entry name" value="AMINO ACID BINDING PROTEIN"/>
    <property type="match status" value="1"/>
</dbReference>
<dbReference type="GO" id="GO:0006865">
    <property type="term" value="P:amino acid transport"/>
    <property type="evidence" value="ECO:0007669"/>
    <property type="project" value="UniProtKB-KW"/>
</dbReference>
<protein>
    <submittedName>
        <fullName evidence="5">Branched chain amino acid ABC transporter substrate-binding protein</fullName>
    </submittedName>
</protein>
<accession>A0A1X0BR03</accession>
<reference evidence="5 6" key="1">
    <citation type="journal article" date="2019" name="Emerg. Microbes Infect.">
        <title>Comprehensive subspecies identification of 175 nontuberculous mycobacteria species based on 7547 genomic profiles.</title>
        <authorList>
            <person name="Matsumoto Y."/>
            <person name="Kinjo T."/>
            <person name="Motooka D."/>
            <person name="Nabeya D."/>
            <person name="Jung N."/>
            <person name="Uechi K."/>
            <person name="Horii T."/>
            <person name="Iida T."/>
            <person name="Fujita J."/>
            <person name="Nakamura S."/>
        </authorList>
    </citation>
    <scope>NUCLEOTIDE SEQUENCE [LARGE SCALE GENOMIC DNA]</scope>
    <source>
        <strain evidence="5 6">JCM 18439</strain>
    </source>
</reference>
<evidence type="ECO:0000313" key="6">
    <source>
        <dbReference type="Proteomes" id="UP000466431"/>
    </source>
</evidence>
<dbReference type="EMBL" id="AP022591">
    <property type="protein sequence ID" value="BBY42695.1"/>
    <property type="molecule type" value="Genomic_DNA"/>
</dbReference>
<dbReference type="AlphaFoldDB" id="A0A1X0BR03"/>
<dbReference type="KEGG" id="mcee:MCEL_09900"/>
<dbReference type="PRINTS" id="PR00337">
    <property type="entry name" value="LEUILEVALBP"/>
</dbReference>
<dbReference type="InterPro" id="IPR028081">
    <property type="entry name" value="Leu-bd"/>
</dbReference>